<accession>G8JT85</accession>
<dbReference type="Proteomes" id="UP000006790">
    <property type="component" value="Chromosome 4"/>
</dbReference>
<sequence length="455" mass="53249">MPMRKIENLLEWLKQAEGAFISEKIGILEDDIFGRGVLLVDGSLRRNEELVSIPSEYQLNFHSVIYHISKFNKKLVVPGVSFPHGEKKADVSADDPRIKGYGILTTGMVLNMSSFQLLNLYILTEWFLLDFWSESKIESFWRPFFDIFPIEDDLKCIPAYYNCKEHSVNRELIPYLSNATKKQMEKISHLILWDWKCIYGILSKWNELFKDKKLPSVAAQYRYFLHIYFVINSRCLYTEVPLKKSATDKFTMVPFVDFMNHTPKADMHCYPSVDESKKHPFAIGKFSIKCGRHEYNFPGDQIFLNYGAHSNDFLLSEYGFTVKDNEWDFIDISEIVMALIESPKQKEYLVEQGYWGDYTISKTDISFRLLVALALIVTDDYRLVDKYMMGYITDEYFKPKYRDMLIHMLTSLRKSYIEALRSLSELTKADPLCVDNVITVYHGYLKIIDSHLQIL</sequence>
<dbReference type="GO" id="GO:0016279">
    <property type="term" value="F:protein-lysine N-methyltransferase activity"/>
    <property type="evidence" value="ECO:0007669"/>
    <property type="project" value="EnsemblFungi"/>
</dbReference>
<dbReference type="Gene3D" id="3.90.1410.10">
    <property type="entry name" value="set domain protein methyltransferase, domain 1"/>
    <property type="match status" value="1"/>
</dbReference>
<dbReference type="RefSeq" id="XP_003646055.1">
    <property type="nucleotide sequence ID" value="XM_003646007.1"/>
</dbReference>
<dbReference type="InParanoid" id="G8JT85"/>
<dbReference type="HOGENOM" id="CLU_041939_0_0_1"/>
<dbReference type="InterPro" id="IPR016852">
    <property type="entry name" value="SET_MeTrfase"/>
</dbReference>
<dbReference type="PIRSF" id="PIRSF027158">
    <property type="entry name" value="Lys_MTase_YDR198C_prd"/>
    <property type="match status" value="1"/>
</dbReference>
<evidence type="ECO:0000256" key="1">
    <source>
        <dbReference type="ARBA" id="ARBA00022603"/>
    </source>
</evidence>
<keyword evidence="2" id="KW-0808">Transferase</keyword>
<dbReference type="AlphaFoldDB" id="G8JT85"/>
<name>G8JT85_ERECY</name>
<reference evidence="6" key="1">
    <citation type="journal article" date="2012" name="G3 (Bethesda)">
        <title>Pichia sorbitophila, an interspecies yeast hybrid reveals early steps of genome resolution following polyploidization.</title>
        <authorList>
            <person name="Leh Louis V."/>
            <person name="Despons L."/>
            <person name="Friedrich A."/>
            <person name="Martin T."/>
            <person name="Durrens P."/>
            <person name="Casaregola S."/>
            <person name="Neuveglise C."/>
            <person name="Fairhead C."/>
            <person name="Marck C."/>
            <person name="Cruz J.A."/>
            <person name="Straub M.L."/>
            <person name="Kugler V."/>
            <person name="Sacerdot C."/>
            <person name="Uzunov Z."/>
            <person name="Thierry A."/>
            <person name="Weiss S."/>
            <person name="Bleykasten C."/>
            <person name="De Montigny J."/>
            <person name="Jacques N."/>
            <person name="Jung P."/>
            <person name="Lemaire M."/>
            <person name="Mallet S."/>
            <person name="Morel G."/>
            <person name="Richard G.F."/>
            <person name="Sarkar A."/>
            <person name="Savel G."/>
            <person name="Schacherer J."/>
            <person name="Seret M.L."/>
            <person name="Talla E."/>
            <person name="Samson G."/>
            <person name="Jubin C."/>
            <person name="Poulain J."/>
            <person name="Vacherie B."/>
            <person name="Barbe V."/>
            <person name="Pelletier E."/>
            <person name="Sherman D.J."/>
            <person name="Westhof E."/>
            <person name="Weissenbach J."/>
            <person name="Baret P.V."/>
            <person name="Wincker P."/>
            <person name="Gaillardin C."/>
            <person name="Dujon B."/>
            <person name="Souciet J.L."/>
        </authorList>
    </citation>
    <scope>NUCLEOTIDE SEQUENCE [LARGE SCALE GENOMIC DNA]</scope>
    <source>
        <strain evidence="6">CBS 270.75 / DBVPG 7215 / KCTC 17166 / NRRL Y-17582</strain>
    </source>
</reference>
<dbReference type="OMA" id="YWGDYTI"/>
<evidence type="ECO:0000259" key="4">
    <source>
        <dbReference type="PROSITE" id="PS50280"/>
    </source>
</evidence>
<dbReference type="InterPro" id="IPR050600">
    <property type="entry name" value="SETD3_SETD6_MTase"/>
</dbReference>
<dbReference type="eggNOG" id="KOG1337">
    <property type="taxonomic scope" value="Eukaryota"/>
</dbReference>
<gene>
    <name evidence="5" type="ordered locus">Ecym_4161</name>
</gene>
<evidence type="ECO:0000256" key="3">
    <source>
        <dbReference type="ARBA" id="ARBA00022691"/>
    </source>
</evidence>
<keyword evidence="6" id="KW-1185">Reference proteome</keyword>
<dbReference type="KEGG" id="erc:Ecym_4161"/>
<dbReference type="PROSITE" id="PS50280">
    <property type="entry name" value="SET"/>
    <property type="match status" value="1"/>
</dbReference>
<evidence type="ECO:0000313" key="5">
    <source>
        <dbReference type="EMBL" id="AET39238.1"/>
    </source>
</evidence>
<evidence type="ECO:0000313" key="6">
    <source>
        <dbReference type="Proteomes" id="UP000006790"/>
    </source>
</evidence>
<keyword evidence="1" id="KW-0489">Methyltransferase</keyword>
<feature type="domain" description="SET" evidence="4">
    <location>
        <begin position="23"/>
        <end position="307"/>
    </location>
</feature>
<dbReference type="EMBL" id="CP002500">
    <property type="protein sequence ID" value="AET39238.1"/>
    <property type="molecule type" value="Genomic_DNA"/>
</dbReference>
<dbReference type="STRING" id="931890.G8JT85"/>
<dbReference type="PANTHER" id="PTHR13271">
    <property type="entry name" value="UNCHARACTERIZED PUTATIVE METHYLTRANSFERASE"/>
    <property type="match status" value="1"/>
</dbReference>
<dbReference type="PANTHER" id="PTHR13271:SF47">
    <property type="entry name" value="ACTIN-HISTIDINE N-METHYLTRANSFERASE"/>
    <property type="match status" value="1"/>
</dbReference>
<keyword evidence="3" id="KW-0949">S-adenosyl-L-methionine</keyword>
<evidence type="ECO:0000256" key="2">
    <source>
        <dbReference type="ARBA" id="ARBA00022679"/>
    </source>
</evidence>
<dbReference type="InterPro" id="IPR046341">
    <property type="entry name" value="SET_dom_sf"/>
</dbReference>
<dbReference type="FunCoup" id="G8JT85">
    <property type="interactions" value="64"/>
</dbReference>
<proteinExistence type="predicted"/>
<dbReference type="InterPro" id="IPR001214">
    <property type="entry name" value="SET_dom"/>
</dbReference>
<dbReference type="GeneID" id="11472432"/>
<protein>
    <recommendedName>
        <fullName evidence="4">SET domain-containing protein</fullName>
    </recommendedName>
</protein>
<dbReference type="OrthoDB" id="341421at2759"/>
<organism evidence="5 6">
    <name type="scientific">Eremothecium cymbalariae (strain CBS 270.75 / DBVPG 7215 / KCTC 17166 / NRRL Y-17582)</name>
    <name type="common">Yeast</name>
    <dbReference type="NCBI Taxonomy" id="931890"/>
    <lineage>
        <taxon>Eukaryota</taxon>
        <taxon>Fungi</taxon>
        <taxon>Dikarya</taxon>
        <taxon>Ascomycota</taxon>
        <taxon>Saccharomycotina</taxon>
        <taxon>Saccharomycetes</taxon>
        <taxon>Saccharomycetales</taxon>
        <taxon>Saccharomycetaceae</taxon>
        <taxon>Eremothecium</taxon>
    </lineage>
</organism>
<dbReference type="GO" id="GO:0032259">
    <property type="term" value="P:methylation"/>
    <property type="evidence" value="ECO:0007669"/>
    <property type="project" value="UniProtKB-KW"/>
</dbReference>
<dbReference type="SUPFAM" id="SSF82199">
    <property type="entry name" value="SET domain"/>
    <property type="match status" value="1"/>
</dbReference>